<dbReference type="OrthoDB" id="9804872at2"/>
<organism evidence="4 5">
    <name type="scientific">Paenibacillus thalictri</name>
    <dbReference type="NCBI Taxonomy" id="2527873"/>
    <lineage>
        <taxon>Bacteria</taxon>
        <taxon>Bacillati</taxon>
        <taxon>Bacillota</taxon>
        <taxon>Bacilli</taxon>
        <taxon>Bacillales</taxon>
        <taxon>Paenibacillaceae</taxon>
        <taxon>Paenibacillus</taxon>
    </lineage>
</organism>
<reference evidence="4 5" key="1">
    <citation type="submission" date="2019-02" db="EMBL/GenBank/DDBJ databases">
        <title>Paenibacillus sp. nov., isolated from surface-sterilized tissue of Thalictrum simplex L.</title>
        <authorList>
            <person name="Tuo L."/>
        </authorList>
    </citation>
    <scope>NUCLEOTIDE SEQUENCE [LARGE SCALE GENOMIC DNA]</scope>
    <source>
        <strain evidence="4 5">N2SHLJ1</strain>
    </source>
</reference>
<feature type="transmembrane region" description="Helical" evidence="2">
    <location>
        <begin position="48"/>
        <end position="64"/>
    </location>
</feature>
<keyword evidence="5" id="KW-1185">Reference proteome</keyword>
<evidence type="ECO:0000256" key="2">
    <source>
        <dbReference type="SAM" id="Phobius"/>
    </source>
</evidence>
<feature type="transmembrane region" description="Helical" evidence="2">
    <location>
        <begin position="214"/>
        <end position="233"/>
    </location>
</feature>
<feature type="transmembrane region" description="Helical" evidence="2">
    <location>
        <begin position="71"/>
        <end position="91"/>
    </location>
</feature>
<dbReference type="SUPFAM" id="SSF54001">
    <property type="entry name" value="Cysteine proteinases"/>
    <property type="match status" value="1"/>
</dbReference>
<dbReference type="Gene3D" id="3.10.620.30">
    <property type="match status" value="1"/>
</dbReference>
<dbReference type="PANTHER" id="PTHR42736">
    <property type="entry name" value="PROTEIN-GLUTAMINE GAMMA-GLUTAMYLTRANSFERASE"/>
    <property type="match status" value="1"/>
</dbReference>
<dbReference type="EMBL" id="SIRE01000038">
    <property type="protein sequence ID" value="TBL69401.1"/>
    <property type="molecule type" value="Genomic_DNA"/>
</dbReference>
<feature type="transmembrane region" description="Helical" evidence="2">
    <location>
        <begin position="129"/>
        <end position="147"/>
    </location>
</feature>
<accession>A0A4Q9DFK1</accession>
<feature type="transmembrane region" description="Helical" evidence="2">
    <location>
        <begin position="177"/>
        <end position="193"/>
    </location>
</feature>
<gene>
    <name evidence="4" type="ORF">EYB31_36040</name>
</gene>
<feature type="region of interest" description="Disordered" evidence="1">
    <location>
        <begin position="356"/>
        <end position="384"/>
    </location>
</feature>
<evidence type="ECO:0000313" key="4">
    <source>
        <dbReference type="EMBL" id="TBL69401.1"/>
    </source>
</evidence>
<dbReference type="InterPro" id="IPR002931">
    <property type="entry name" value="Transglutaminase-like"/>
</dbReference>
<protein>
    <submittedName>
        <fullName evidence="4">Transglutaminase domain-containing protein</fullName>
    </submittedName>
</protein>
<dbReference type="InterPro" id="IPR052901">
    <property type="entry name" value="Bact_TGase-like"/>
</dbReference>
<dbReference type="PANTHER" id="PTHR42736:SF1">
    <property type="entry name" value="PROTEIN-GLUTAMINE GAMMA-GLUTAMYLTRANSFERASE"/>
    <property type="match status" value="1"/>
</dbReference>
<feature type="transmembrane region" description="Helical" evidence="2">
    <location>
        <begin position="679"/>
        <end position="701"/>
    </location>
</feature>
<feature type="transmembrane region" description="Helical" evidence="2">
    <location>
        <begin position="12"/>
        <end position="32"/>
    </location>
</feature>
<dbReference type="AlphaFoldDB" id="A0A4Q9DFK1"/>
<sequence>MSERNEKIVGSAAPAVMWLQNGLLAVLLFLLFREWMEPLARLSEVTDIYSVTPFLIAFALFLLIDYIGVPLWASVPLKLLACVGIIGYLHFPDVFPGLSWLSEWIADMPDDAVSMMHISAFDISPATRTLMFLSGWALLIGVVQALVVQRQYAVWFVVLTMAYLAVLPLFFELDTSHALIRTMGIGLLLQALVRLPRLEQLYALAPRRVWPAGWLGSALLLAGLLAASGYGGAQLAGTGASRADWRVDALDALRRLAPYTASTAVSPRAVTGYGDDDAVLGAPLESSGTVAFYARTPRLTYWRGEAKSGYDGRGWQSGASRLVHVGAAQPIAAAARGAAASAATAAGMQPQAAAYAAPGGGAPGGSADARLAPSGAGGAVPPETAAAQPLAGEALAQEVMPQQPGVGKQLFAAGDILGTQELRTVGGDPLPGSLLWRDAASGRTFLPELTGELGYYKVLSVPVATEPGMGGSGILGDVGDEYIQLPEHLPSRVSELTMRITENAAGTYEKVKAVEAYLQTHYTYTLQNTRPPAPGEDFVDHFLFTQQQGYCDHFSTAMAVMLRTIGIPTRWVKGFAPGEVISQANSPFAGQSDTMLTVEVRGKDAHSWVEAYIPGTGWMAFEPTPGFSDTPLLSSPAVVKAGDSTKERSGLAAFGSYVAAMFENAVQNLNRMSSKLQQLTPAVTASLTAVFVLGVIGILIYKRTMSYPLPGISFPAETGKPSPAARTLFRLWRKWIRQHGPREVSQTLREYVTSRPYVSEAQKRAAIEFALLAESASYDAASGQRLTKRQVLELWRQMKTHSRNVP</sequence>
<feature type="transmembrane region" description="Helical" evidence="2">
    <location>
        <begin position="152"/>
        <end position="171"/>
    </location>
</feature>
<dbReference type="Proteomes" id="UP000293142">
    <property type="component" value="Unassembled WGS sequence"/>
</dbReference>
<dbReference type="Pfam" id="PF01841">
    <property type="entry name" value="Transglut_core"/>
    <property type="match status" value="1"/>
</dbReference>
<keyword evidence="2" id="KW-0472">Membrane</keyword>
<feature type="domain" description="Transglutaminase-like" evidence="3">
    <location>
        <begin position="543"/>
        <end position="625"/>
    </location>
</feature>
<name>A0A4Q9DFK1_9BACL</name>
<dbReference type="SMART" id="SM00460">
    <property type="entry name" value="TGc"/>
    <property type="match status" value="1"/>
</dbReference>
<dbReference type="RefSeq" id="WP_131018420.1">
    <property type="nucleotide sequence ID" value="NZ_SIRE01000038.1"/>
</dbReference>
<dbReference type="InterPro" id="IPR038765">
    <property type="entry name" value="Papain-like_cys_pep_sf"/>
</dbReference>
<evidence type="ECO:0000259" key="3">
    <source>
        <dbReference type="SMART" id="SM00460"/>
    </source>
</evidence>
<evidence type="ECO:0000256" key="1">
    <source>
        <dbReference type="SAM" id="MobiDB-lite"/>
    </source>
</evidence>
<comment type="caution">
    <text evidence="4">The sequence shown here is derived from an EMBL/GenBank/DDBJ whole genome shotgun (WGS) entry which is preliminary data.</text>
</comment>
<keyword evidence="2" id="KW-0812">Transmembrane</keyword>
<keyword evidence="2" id="KW-1133">Transmembrane helix</keyword>
<evidence type="ECO:0000313" key="5">
    <source>
        <dbReference type="Proteomes" id="UP000293142"/>
    </source>
</evidence>
<proteinExistence type="predicted"/>